<evidence type="ECO:0000256" key="1">
    <source>
        <dbReference type="SAM" id="MobiDB-lite"/>
    </source>
</evidence>
<protein>
    <submittedName>
        <fullName evidence="2">YjzC family protein</fullName>
    </submittedName>
</protein>
<comment type="caution">
    <text evidence="2">The sequence shown here is derived from an EMBL/GenBank/DDBJ whole genome shotgun (WGS) entry which is preliminary data.</text>
</comment>
<dbReference type="InterPro" id="IPR025549">
    <property type="entry name" value="YjzC"/>
</dbReference>
<evidence type="ECO:0000313" key="3">
    <source>
        <dbReference type="Proteomes" id="UP001589738"/>
    </source>
</evidence>
<reference evidence="2 3" key="1">
    <citation type="submission" date="2024-09" db="EMBL/GenBank/DDBJ databases">
        <authorList>
            <person name="Sun Q."/>
            <person name="Mori K."/>
        </authorList>
    </citation>
    <scope>NUCLEOTIDE SEQUENCE [LARGE SCALE GENOMIC DNA]</scope>
    <source>
        <strain evidence="2 3">CGMCC 1.9126</strain>
    </source>
</reference>
<dbReference type="Pfam" id="PF14168">
    <property type="entry name" value="YjzC"/>
    <property type="match status" value="1"/>
</dbReference>
<name>A0ABV6KPA8_9BACI</name>
<gene>
    <name evidence="2" type="ORF">ACFFHF_07805</name>
</gene>
<evidence type="ECO:0000313" key="2">
    <source>
        <dbReference type="EMBL" id="MFC0475162.1"/>
    </source>
</evidence>
<sequence>MGQNHRFRSGDKAPNNGVYIEIGDTGSMVSNPKKIKLKAGERFPESTNDERQWTYAPKYTHN</sequence>
<accession>A0ABV6KPA8</accession>
<feature type="compositionally biased region" description="Basic and acidic residues" evidence="1">
    <location>
        <begin position="41"/>
        <end position="52"/>
    </location>
</feature>
<organism evidence="2 3">
    <name type="scientific">Robertmurraya beringensis</name>
    <dbReference type="NCBI Taxonomy" id="641660"/>
    <lineage>
        <taxon>Bacteria</taxon>
        <taxon>Bacillati</taxon>
        <taxon>Bacillota</taxon>
        <taxon>Bacilli</taxon>
        <taxon>Bacillales</taxon>
        <taxon>Bacillaceae</taxon>
        <taxon>Robertmurraya</taxon>
    </lineage>
</organism>
<keyword evidence="3" id="KW-1185">Reference proteome</keyword>
<dbReference type="Proteomes" id="UP001589738">
    <property type="component" value="Unassembled WGS sequence"/>
</dbReference>
<proteinExistence type="predicted"/>
<dbReference type="EMBL" id="JBHLUU010000022">
    <property type="protein sequence ID" value="MFC0475162.1"/>
    <property type="molecule type" value="Genomic_DNA"/>
</dbReference>
<dbReference type="RefSeq" id="WP_160546405.1">
    <property type="nucleotide sequence ID" value="NZ_JBHLUU010000022.1"/>
</dbReference>
<feature type="region of interest" description="Disordered" evidence="1">
    <location>
        <begin position="41"/>
        <end position="62"/>
    </location>
</feature>